<dbReference type="Proteomes" id="UP000839891">
    <property type="component" value="Unassembled WGS sequence"/>
</dbReference>
<gene>
    <name evidence="2" type="ORF">BBZ35_23860</name>
</gene>
<evidence type="ECO:0000313" key="2">
    <source>
        <dbReference type="EMBL" id="ECT7627773.1"/>
    </source>
</evidence>
<sequence>IIYHFPIVSLIFVAMRKDLTYGVKYISLLFIFMMIFYFIYKLLPLKNNG</sequence>
<dbReference type="AlphaFoldDB" id="A0A602RFD6"/>
<feature type="non-terminal residue" evidence="2">
    <location>
        <position position="1"/>
    </location>
</feature>
<keyword evidence="1" id="KW-0472">Membrane</keyword>
<comment type="caution">
    <text evidence="2">The sequence shown here is derived from an EMBL/GenBank/DDBJ whole genome shotgun (WGS) entry which is preliminary data.</text>
</comment>
<reference evidence="2" key="1">
    <citation type="submission" date="2018-07" db="EMBL/GenBank/DDBJ databases">
        <authorList>
            <consortium name="NARMS: The National Antimicrobial Resistance Monitoring System"/>
        </authorList>
    </citation>
    <scope>NUCLEOTIDE SEQUENCE [LARGE SCALE GENOMIC DNA]</scope>
    <source>
        <strain evidence="2">FSIS1607038</strain>
    </source>
</reference>
<keyword evidence="1" id="KW-1133">Transmembrane helix</keyword>
<evidence type="ECO:0000256" key="1">
    <source>
        <dbReference type="SAM" id="Phobius"/>
    </source>
</evidence>
<protein>
    <submittedName>
        <fullName evidence="2">O-antigen polysaccharide polymerase Wzy</fullName>
    </submittedName>
</protein>
<organism evidence="2">
    <name type="scientific">Salmonella muenster</name>
    <dbReference type="NCBI Taxonomy" id="82689"/>
    <lineage>
        <taxon>Bacteria</taxon>
        <taxon>Pseudomonadati</taxon>
        <taxon>Pseudomonadota</taxon>
        <taxon>Gammaproteobacteria</taxon>
        <taxon>Enterobacterales</taxon>
        <taxon>Enterobacteriaceae</taxon>
        <taxon>Salmonella</taxon>
    </lineage>
</organism>
<keyword evidence="1" id="KW-0812">Transmembrane</keyword>
<dbReference type="EMBL" id="AAKNUM010000042">
    <property type="protein sequence ID" value="ECT7627773.1"/>
    <property type="molecule type" value="Genomic_DNA"/>
</dbReference>
<feature type="transmembrane region" description="Helical" evidence="1">
    <location>
        <begin position="25"/>
        <end position="43"/>
    </location>
</feature>
<proteinExistence type="predicted"/>
<name>A0A602RFD6_SALMS</name>
<accession>A0A602RFD6</accession>